<protein>
    <submittedName>
        <fullName evidence="5">NitT/TauT family transport system ATP-binding protein</fullName>
    </submittedName>
</protein>
<keyword evidence="3 5" id="KW-0067">ATP-binding</keyword>
<accession>A0A853BDA8</accession>
<sequence length="269" mass="29063">MSTAARTVPAARDTSYLSFSEVGMSFPDGNSAKHILSGITLDVRHGETVCLLGASGSGKSTLLNIAAGFLTPTTGTALAEGRAIDGPAADRVMVFQEDATFPWYTVAQNVAYGLRARGTDRRDREARVAEMVELVGLGDAAGSYPRQLSGGMRKRCDMARALAVEPEAILMDEPFAALDVMTKERLQVQFRRIGLDRGLTSLFVTHDLEEALFVGDRVAVLRKGPGPLLALVDVPFPRDRDVSVKTTPEFQQLRRRLGEYIANNHGGPS</sequence>
<dbReference type="InterPro" id="IPR050166">
    <property type="entry name" value="ABC_transporter_ATP-bind"/>
</dbReference>
<dbReference type="PANTHER" id="PTHR42788">
    <property type="entry name" value="TAURINE IMPORT ATP-BINDING PROTEIN-RELATED"/>
    <property type="match status" value="1"/>
</dbReference>
<reference evidence="5 6" key="1">
    <citation type="submission" date="2020-07" db="EMBL/GenBank/DDBJ databases">
        <title>Sequencing the genomes of 1000 actinobacteria strains.</title>
        <authorList>
            <person name="Klenk H.-P."/>
        </authorList>
    </citation>
    <scope>NUCLEOTIDE SEQUENCE [LARGE SCALE GENOMIC DNA]</scope>
    <source>
        <strain evidence="5 6">DSM 104006</strain>
    </source>
</reference>
<dbReference type="SUPFAM" id="SSF52540">
    <property type="entry name" value="P-loop containing nucleoside triphosphate hydrolases"/>
    <property type="match status" value="1"/>
</dbReference>
<proteinExistence type="predicted"/>
<evidence type="ECO:0000256" key="2">
    <source>
        <dbReference type="ARBA" id="ARBA00022741"/>
    </source>
</evidence>
<evidence type="ECO:0000313" key="6">
    <source>
        <dbReference type="Proteomes" id="UP000549616"/>
    </source>
</evidence>
<name>A0A853BDA8_9PSEU</name>
<dbReference type="PROSITE" id="PS50893">
    <property type="entry name" value="ABC_TRANSPORTER_2"/>
    <property type="match status" value="1"/>
</dbReference>
<evidence type="ECO:0000259" key="4">
    <source>
        <dbReference type="PROSITE" id="PS50893"/>
    </source>
</evidence>
<evidence type="ECO:0000256" key="3">
    <source>
        <dbReference type="ARBA" id="ARBA00022840"/>
    </source>
</evidence>
<dbReference type="Proteomes" id="UP000549616">
    <property type="component" value="Unassembled WGS sequence"/>
</dbReference>
<dbReference type="EMBL" id="JACCFK010000002">
    <property type="protein sequence ID" value="NYI92755.1"/>
    <property type="molecule type" value="Genomic_DNA"/>
</dbReference>
<dbReference type="SMART" id="SM00382">
    <property type="entry name" value="AAA"/>
    <property type="match status" value="1"/>
</dbReference>
<gene>
    <name evidence="5" type="ORF">HNR02_006130</name>
</gene>
<dbReference type="GO" id="GO:0005524">
    <property type="term" value="F:ATP binding"/>
    <property type="evidence" value="ECO:0007669"/>
    <property type="project" value="UniProtKB-KW"/>
</dbReference>
<evidence type="ECO:0000313" key="5">
    <source>
        <dbReference type="EMBL" id="NYI92755.1"/>
    </source>
</evidence>
<keyword evidence="6" id="KW-1185">Reference proteome</keyword>
<dbReference type="InterPro" id="IPR003439">
    <property type="entry name" value="ABC_transporter-like_ATP-bd"/>
</dbReference>
<dbReference type="Pfam" id="PF00005">
    <property type="entry name" value="ABC_tran"/>
    <property type="match status" value="1"/>
</dbReference>
<dbReference type="CDD" id="cd03293">
    <property type="entry name" value="ABC_NrtD_SsuB_transporters"/>
    <property type="match status" value="1"/>
</dbReference>
<dbReference type="PANTHER" id="PTHR42788:SF13">
    <property type="entry name" value="ALIPHATIC SULFONATES IMPORT ATP-BINDING PROTEIN SSUB"/>
    <property type="match status" value="1"/>
</dbReference>
<keyword evidence="2" id="KW-0547">Nucleotide-binding</keyword>
<dbReference type="GO" id="GO:0016887">
    <property type="term" value="F:ATP hydrolysis activity"/>
    <property type="evidence" value="ECO:0007669"/>
    <property type="project" value="InterPro"/>
</dbReference>
<feature type="domain" description="ABC transporter" evidence="4">
    <location>
        <begin position="17"/>
        <end position="248"/>
    </location>
</feature>
<dbReference type="InterPro" id="IPR027417">
    <property type="entry name" value="P-loop_NTPase"/>
</dbReference>
<evidence type="ECO:0000256" key="1">
    <source>
        <dbReference type="ARBA" id="ARBA00022448"/>
    </source>
</evidence>
<dbReference type="RefSeq" id="WP_179777052.1">
    <property type="nucleotide sequence ID" value="NZ_JACCFK010000002.1"/>
</dbReference>
<dbReference type="Gene3D" id="3.40.50.300">
    <property type="entry name" value="P-loop containing nucleotide triphosphate hydrolases"/>
    <property type="match status" value="1"/>
</dbReference>
<comment type="caution">
    <text evidence="5">The sequence shown here is derived from an EMBL/GenBank/DDBJ whole genome shotgun (WGS) entry which is preliminary data.</text>
</comment>
<keyword evidence="1" id="KW-0813">Transport</keyword>
<dbReference type="AlphaFoldDB" id="A0A853BDA8"/>
<dbReference type="InterPro" id="IPR003593">
    <property type="entry name" value="AAA+_ATPase"/>
</dbReference>
<organism evidence="5 6">
    <name type="scientific">Amycolatopsis endophytica</name>
    <dbReference type="NCBI Taxonomy" id="860233"/>
    <lineage>
        <taxon>Bacteria</taxon>
        <taxon>Bacillati</taxon>
        <taxon>Actinomycetota</taxon>
        <taxon>Actinomycetes</taxon>
        <taxon>Pseudonocardiales</taxon>
        <taxon>Pseudonocardiaceae</taxon>
        <taxon>Amycolatopsis</taxon>
    </lineage>
</organism>